<feature type="transmembrane region" description="Helical" evidence="6">
    <location>
        <begin position="125"/>
        <end position="145"/>
    </location>
</feature>
<dbReference type="GO" id="GO:0005886">
    <property type="term" value="C:plasma membrane"/>
    <property type="evidence" value="ECO:0007669"/>
    <property type="project" value="UniProtKB-SubCell"/>
</dbReference>
<sequence length="334" mass="36634">MAIILTLIFGALIFYFLGFKPLEALKFFFIVPINNVYGFSELLLKATPLCLIAIGLSFCFKSNNWNIGAEGQLTFGGIVSGGVALLFYGQEGFYILPIVILAGAVGGMLYALIPAVLKTYFNTNEILVSLMLVYVSKLLLDYLVVGPWSNPEGFNFPETRQFSESARMPILFDGLRIHAGIFIALAAVIISWVVFYKTYLGFQMKVSGFSLKTAKYAGYKGKTMILLVFMISGACAGLAGVGEITGPIGQLHRMISPDYGFTAIIVAFLGRLNPIGIIFASLVVALTYLGAETAQIFMQIPKYTGQVFQGMILFFLLASDYLLFFKIKFLGIKK</sequence>
<accession>A0A381TZX3</accession>
<dbReference type="GO" id="GO:0022857">
    <property type="term" value="F:transmembrane transporter activity"/>
    <property type="evidence" value="ECO:0007669"/>
    <property type="project" value="InterPro"/>
</dbReference>
<keyword evidence="4 6" id="KW-1133">Transmembrane helix</keyword>
<evidence type="ECO:0000256" key="5">
    <source>
        <dbReference type="ARBA" id="ARBA00023136"/>
    </source>
</evidence>
<comment type="subcellular location">
    <subcellularLocation>
        <location evidence="1">Cell membrane</location>
        <topology evidence="1">Multi-pass membrane protein</topology>
    </subcellularLocation>
</comment>
<feature type="transmembrane region" description="Helical" evidence="6">
    <location>
        <begin position="177"/>
        <end position="202"/>
    </location>
</feature>
<evidence type="ECO:0000313" key="7">
    <source>
        <dbReference type="EMBL" id="SVA21031.1"/>
    </source>
</evidence>
<protein>
    <recommendedName>
        <fullName evidence="8">Sugar ABC transporter permease</fullName>
    </recommendedName>
</protein>
<keyword evidence="2" id="KW-1003">Cell membrane</keyword>
<keyword evidence="5 6" id="KW-0472">Membrane</keyword>
<evidence type="ECO:0000256" key="1">
    <source>
        <dbReference type="ARBA" id="ARBA00004651"/>
    </source>
</evidence>
<reference evidence="7" key="1">
    <citation type="submission" date="2018-05" db="EMBL/GenBank/DDBJ databases">
        <authorList>
            <person name="Lanie J.A."/>
            <person name="Ng W.-L."/>
            <person name="Kazmierczak K.M."/>
            <person name="Andrzejewski T.M."/>
            <person name="Davidsen T.M."/>
            <person name="Wayne K.J."/>
            <person name="Tettelin H."/>
            <person name="Glass J.I."/>
            <person name="Rusch D."/>
            <person name="Podicherti R."/>
            <person name="Tsui H.-C.T."/>
            <person name="Winkler M.E."/>
        </authorList>
    </citation>
    <scope>NUCLEOTIDE SEQUENCE</scope>
</reference>
<evidence type="ECO:0000256" key="6">
    <source>
        <dbReference type="SAM" id="Phobius"/>
    </source>
</evidence>
<dbReference type="InterPro" id="IPR001851">
    <property type="entry name" value="ABC_transp_permease"/>
</dbReference>
<evidence type="ECO:0008006" key="8">
    <source>
        <dbReference type="Google" id="ProtNLM"/>
    </source>
</evidence>
<dbReference type="CDD" id="cd06580">
    <property type="entry name" value="TM_PBP1_transp_TpRbsC_like"/>
    <property type="match status" value="1"/>
</dbReference>
<name>A0A381TZX3_9ZZZZ</name>
<feature type="transmembrane region" description="Helical" evidence="6">
    <location>
        <begin position="72"/>
        <end position="88"/>
    </location>
</feature>
<dbReference type="AlphaFoldDB" id="A0A381TZX3"/>
<dbReference type="PANTHER" id="PTHR47089:SF1">
    <property type="entry name" value="GUANOSINE ABC TRANSPORTER PERMEASE PROTEIN NUPP"/>
    <property type="match status" value="1"/>
</dbReference>
<feature type="transmembrane region" description="Helical" evidence="6">
    <location>
        <begin position="261"/>
        <end position="291"/>
    </location>
</feature>
<dbReference type="EMBL" id="UINC01005390">
    <property type="protein sequence ID" value="SVA21031.1"/>
    <property type="molecule type" value="Genomic_DNA"/>
</dbReference>
<evidence type="ECO:0000256" key="3">
    <source>
        <dbReference type="ARBA" id="ARBA00022692"/>
    </source>
</evidence>
<proteinExistence type="predicted"/>
<feature type="transmembrane region" description="Helical" evidence="6">
    <location>
        <begin position="303"/>
        <end position="324"/>
    </location>
</feature>
<feature type="transmembrane region" description="Helical" evidence="6">
    <location>
        <begin position="223"/>
        <end position="241"/>
    </location>
</feature>
<evidence type="ECO:0000256" key="4">
    <source>
        <dbReference type="ARBA" id="ARBA00022989"/>
    </source>
</evidence>
<dbReference type="Pfam" id="PF02653">
    <property type="entry name" value="BPD_transp_2"/>
    <property type="match status" value="1"/>
</dbReference>
<keyword evidence="3 6" id="KW-0812">Transmembrane</keyword>
<dbReference type="PANTHER" id="PTHR47089">
    <property type="entry name" value="ABC TRANSPORTER, PERMEASE PROTEIN"/>
    <property type="match status" value="1"/>
</dbReference>
<feature type="transmembrane region" description="Helical" evidence="6">
    <location>
        <begin position="94"/>
        <end position="113"/>
    </location>
</feature>
<organism evidence="7">
    <name type="scientific">marine metagenome</name>
    <dbReference type="NCBI Taxonomy" id="408172"/>
    <lineage>
        <taxon>unclassified sequences</taxon>
        <taxon>metagenomes</taxon>
        <taxon>ecological metagenomes</taxon>
    </lineage>
</organism>
<gene>
    <name evidence="7" type="ORF">METZ01_LOCUS73885</name>
</gene>
<evidence type="ECO:0000256" key="2">
    <source>
        <dbReference type="ARBA" id="ARBA00022475"/>
    </source>
</evidence>
<feature type="transmembrane region" description="Helical" evidence="6">
    <location>
        <begin position="42"/>
        <end position="60"/>
    </location>
</feature>